<evidence type="ECO:0000313" key="2">
    <source>
        <dbReference type="EMBL" id="KAG2226798.1"/>
    </source>
</evidence>
<feature type="region of interest" description="Disordered" evidence="1">
    <location>
        <begin position="147"/>
        <end position="190"/>
    </location>
</feature>
<reference evidence="2 3" key="1">
    <citation type="submission" date="2020-12" db="EMBL/GenBank/DDBJ databases">
        <title>Metabolic potential, ecology and presence of endohyphal bacteria is reflected in genomic diversity of Mucoromycotina.</title>
        <authorList>
            <person name="Muszewska A."/>
            <person name="Okrasinska A."/>
            <person name="Steczkiewicz K."/>
            <person name="Drgas O."/>
            <person name="Orlowska M."/>
            <person name="Perlinska-Lenart U."/>
            <person name="Aleksandrzak-Piekarczyk T."/>
            <person name="Szatraj K."/>
            <person name="Zielenkiewicz U."/>
            <person name="Pilsyk S."/>
            <person name="Malc E."/>
            <person name="Mieczkowski P."/>
            <person name="Kruszewska J.S."/>
            <person name="Biernat P."/>
            <person name="Pawlowska J."/>
        </authorList>
    </citation>
    <scope>NUCLEOTIDE SEQUENCE [LARGE SCALE GENOMIC DNA]</scope>
    <source>
        <strain evidence="2 3">CBS 142.35</strain>
    </source>
</reference>
<proteinExistence type="predicted"/>
<keyword evidence="3" id="KW-1185">Reference proteome</keyword>
<evidence type="ECO:0000313" key="3">
    <source>
        <dbReference type="Proteomes" id="UP000646827"/>
    </source>
</evidence>
<sequence>MRRKNVLLLLCSIVLIGRFFQIQLINNKRSSDSFITTTTTRSLTTTTAPLILPIVKRGLKEDYCHVYEGIFSTATKTWESATEFIDEHVDIIQDVVEDGYIWTVSRLNHVIETLWDIMMDVYLAPELEWCMFWSMLNRYFHYHHHHHHQQQQQQRNYRSNKEKNTINKSHDDSNNDNISNNKELNKSRAAPSLDNNKYGVTWDETVCSAPLEYGLRASQLQQEFRKLANRAITKTRHTIQSNQVDWLHTLRGIQQAVSDAHSNILTQYNNEQEDRKLLINSMRTSRRRLKRLVRHQLTEIHMRSLRTFRRLDKAIHRLFHDAGMTPLSDTSSQVMCLDKLRQHIMGLSKKQYEHGVDRILTTGKHFGNAVMDTLETSLTAFMDDSKLKKKEDKLLDGDGYYLVGVNGTDVMVTTVPMVVYSSMKRVDADLATLVKISTDISEEMENQLCRSWEAASQKMSRSEYTWYHWFNDWWNFLKFTLWVVLKVIVSFF</sequence>
<protein>
    <submittedName>
        <fullName evidence="2">Uncharacterized protein</fullName>
    </submittedName>
</protein>
<evidence type="ECO:0000256" key="1">
    <source>
        <dbReference type="SAM" id="MobiDB-lite"/>
    </source>
</evidence>
<organism evidence="2 3">
    <name type="scientific">Circinella minor</name>
    <dbReference type="NCBI Taxonomy" id="1195481"/>
    <lineage>
        <taxon>Eukaryota</taxon>
        <taxon>Fungi</taxon>
        <taxon>Fungi incertae sedis</taxon>
        <taxon>Mucoromycota</taxon>
        <taxon>Mucoromycotina</taxon>
        <taxon>Mucoromycetes</taxon>
        <taxon>Mucorales</taxon>
        <taxon>Lichtheimiaceae</taxon>
        <taxon>Circinella</taxon>
    </lineage>
</organism>
<feature type="compositionally biased region" description="Basic and acidic residues" evidence="1">
    <location>
        <begin position="159"/>
        <end position="173"/>
    </location>
</feature>
<gene>
    <name evidence="2" type="ORF">INT45_005763</name>
</gene>
<dbReference type="AlphaFoldDB" id="A0A8H7SEW0"/>
<dbReference type="EMBL" id="JAEPRB010000013">
    <property type="protein sequence ID" value="KAG2226798.1"/>
    <property type="molecule type" value="Genomic_DNA"/>
</dbReference>
<comment type="caution">
    <text evidence="2">The sequence shown here is derived from an EMBL/GenBank/DDBJ whole genome shotgun (WGS) entry which is preliminary data.</text>
</comment>
<dbReference type="OrthoDB" id="2264423at2759"/>
<dbReference type="Proteomes" id="UP000646827">
    <property type="component" value="Unassembled WGS sequence"/>
</dbReference>
<name>A0A8H7SEW0_9FUNG</name>
<accession>A0A8H7SEW0</accession>